<name>A0A9X7R396_PSEDE</name>
<reference evidence="2 3" key="1">
    <citation type="submission" date="2019-09" db="EMBL/GenBank/DDBJ databases">
        <title>Prosopis cineraria nodule microbiome.</title>
        <authorList>
            <person name="Chaluvadi S.R."/>
            <person name="Ali R."/>
            <person name="Wang X."/>
        </authorList>
    </citation>
    <scope>NUCLEOTIDE SEQUENCE [LARGE SCALE GENOMIC DNA]</scope>
    <source>
        <strain evidence="2 3">BG1</strain>
    </source>
</reference>
<proteinExistence type="predicted"/>
<accession>A0A9X7R396</accession>
<dbReference type="InterPro" id="IPR017738">
    <property type="entry name" value="T6SS-assoc_VCA0118"/>
</dbReference>
<sequence>MEVAMKSAVFLLLAIPGLAFAVEDKEIAECAAVSNTVSRISCYDAIAERHSLAPRVENTATQGKGKWQTSTEVDPLNDKNVYLATLSATNGRSKWNKPISVTVRCSDNETELFINWNDFLGSDAYTTIRIDKEKATKANWTLSTDKVAAFYPGSPVSVLKKISGSKSFIASVTPYNESPVTAVFDTSGAEAAFADIRKGCGW</sequence>
<keyword evidence="3" id="KW-1185">Reference proteome</keyword>
<feature type="signal peptide" evidence="1">
    <location>
        <begin position="1"/>
        <end position="21"/>
    </location>
</feature>
<organism evidence="2 3">
    <name type="scientific">Pseudomonas denitrificans</name>
    <dbReference type="NCBI Taxonomy" id="43306"/>
    <lineage>
        <taxon>Bacteria</taxon>
        <taxon>Pseudomonadati</taxon>
        <taxon>Pseudomonadota</taxon>
        <taxon>Gammaproteobacteria</taxon>
        <taxon>Pseudomonadales</taxon>
        <taxon>Pseudomonadaceae</taxon>
        <taxon>Halopseudomonas</taxon>
    </lineage>
</organism>
<protein>
    <submittedName>
        <fullName evidence="2">DNA primase</fullName>
    </submittedName>
</protein>
<evidence type="ECO:0000313" key="2">
    <source>
        <dbReference type="EMBL" id="QEY70480.1"/>
    </source>
</evidence>
<keyword evidence="1" id="KW-0732">Signal</keyword>
<dbReference type="EMBL" id="CP043626">
    <property type="protein sequence ID" value="QEY70480.1"/>
    <property type="molecule type" value="Genomic_DNA"/>
</dbReference>
<evidence type="ECO:0000313" key="3">
    <source>
        <dbReference type="Proteomes" id="UP000326659"/>
    </source>
</evidence>
<gene>
    <name evidence="2" type="ORF">F1C79_01730</name>
</gene>
<evidence type="ECO:0000256" key="1">
    <source>
        <dbReference type="SAM" id="SignalP"/>
    </source>
</evidence>
<dbReference type="OrthoDB" id="7831428at2"/>
<dbReference type="AlphaFoldDB" id="A0A9X7R396"/>
<dbReference type="Pfam" id="PF11319">
    <property type="entry name" value="VasI"/>
    <property type="match status" value="1"/>
</dbReference>
<feature type="chain" id="PRO_5040890354" evidence="1">
    <location>
        <begin position="22"/>
        <end position="202"/>
    </location>
</feature>
<dbReference type="KEGG" id="pden:F1C79_01730"/>
<dbReference type="Proteomes" id="UP000326659">
    <property type="component" value="Chromosome"/>
</dbReference>